<evidence type="ECO:0000313" key="4">
    <source>
        <dbReference type="EMBL" id="OWF37352.1"/>
    </source>
</evidence>
<dbReference type="Gene3D" id="3.40.50.300">
    <property type="entry name" value="P-loop containing nucleotide triphosphate hydrolases"/>
    <property type="match status" value="1"/>
</dbReference>
<dbReference type="EMBL" id="NEDP02005591">
    <property type="protein sequence ID" value="OWF37352.1"/>
    <property type="molecule type" value="Genomic_DNA"/>
</dbReference>
<proteinExistence type="inferred from homology"/>
<evidence type="ECO:0000256" key="1">
    <source>
        <dbReference type="ARBA" id="ARBA00005771"/>
    </source>
</evidence>
<evidence type="ECO:0000259" key="3">
    <source>
        <dbReference type="Pfam" id="PF00685"/>
    </source>
</evidence>
<dbReference type="PANTHER" id="PTHR11783">
    <property type="entry name" value="SULFOTRANSFERASE SULT"/>
    <property type="match status" value="1"/>
</dbReference>
<gene>
    <name evidence="4" type="ORF">KP79_PYT18355</name>
</gene>
<dbReference type="Proteomes" id="UP000242188">
    <property type="component" value="Unassembled WGS sequence"/>
</dbReference>
<comment type="similarity">
    <text evidence="1">Belongs to the sulfotransferase 1 family.</text>
</comment>
<keyword evidence="2 4" id="KW-0808">Transferase</keyword>
<dbReference type="OrthoDB" id="205623at2759"/>
<protein>
    <submittedName>
        <fullName evidence="4">Sulfotransferase family cytosolic 1B member 1</fullName>
    </submittedName>
</protein>
<evidence type="ECO:0000256" key="2">
    <source>
        <dbReference type="ARBA" id="ARBA00022679"/>
    </source>
</evidence>
<keyword evidence="5" id="KW-1185">Reference proteome</keyword>
<dbReference type="SUPFAM" id="SSF52540">
    <property type="entry name" value="P-loop containing nucleoside triphosphate hydrolases"/>
    <property type="match status" value="1"/>
</dbReference>
<dbReference type="GO" id="GO:0008146">
    <property type="term" value="F:sulfotransferase activity"/>
    <property type="evidence" value="ECO:0007669"/>
    <property type="project" value="InterPro"/>
</dbReference>
<accession>A0A210PLI3</accession>
<dbReference type="InterPro" id="IPR027417">
    <property type="entry name" value="P-loop_NTPase"/>
</dbReference>
<evidence type="ECO:0000313" key="5">
    <source>
        <dbReference type="Proteomes" id="UP000242188"/>
    </source>
</evidence>
<sequence>MESTASSGDEVTYDEKDVYELRFPDGTSKSMISIDDTHFSMDFLLERKTPNLIPALTNAHKFRCRDDDIFICAFMKAGTHWVSEICKMLLSETTKYDPNGKERYMLEFQTPDHLDTISSPRVLNSHLLPRQLPTCIQQKKTKVIFIHRNPKDIAVSSYHHVIKLHDYACSFPAYLEVFRKQATLFHNWFDYTIAWEEAFSSQYKDTPILQLSYEDIKREGIANIRKIADFLELEHDEDFLFKVNARCGFDNMKDAKLTLAEVKKDHIQKAMYRKGQIGDWKNWFTVAENENFDADFRTRMKHSKFKYSWE</sequence>
<feature type="domain" description="Sulfotransferase" evidence="3">
    <location>
        <begin position="66"/>
        <end position="303"/>
    </location>
</feature>
<dbReference type="InterPro" id="IPR000863">
    <property type="entry name" value="Sulfotransferase_dom"/>
</dbReference>
<name>A0A210PLI3_MIZYE</name>
<reference evidence="4 5" key="1">
    <citation type="journal article" date="2017" name="Nat. Ecol. Evol.">
        <title>Scallop genome provides insights into evolution of bilaterian karyotype and development.</title>
        <authorList>
            <person name="Wang S."/>
            <person name="Zhang J."/>
            <person name="Jiao W."/>
            <person name="Li J."/>
            <person name="Xun X."/>
            <person name="Sun Y."/>
            <person name="Guo X."/>
            <person name="Huan P."/>
            <person name="Dong B."/>
            <person name="Zhang L."/>
            <person name="Hu X."/>
            <person name="Sun X."/>
            <person name="Wang J."/>
            <person name="Zhao C."/>
            <person name="Wang Y."/>
            <person name="Wang D."/>
            <person name="Huang X."/>
            <person name="Wang R."/>
            <person name="Lv J."/>
            <person name="Li Y."/>
            <person name="Zhang Z."/>
            <person name="Liu B."/>
            <person name="Lu W."/>
            <person name="Hui Y."/>
            <person name="Liang J."/>
            <person name="Zhou Z."/>
            <person name="Hou R."/>
            <person name="Li X."/>
            <person name="Liu Y."/>
            <person name="Li H."/>
            <person name="Ning X."/>
            <person name="Lin Y."/>
            <person name="Zhao L."/>
            <person name="Xing Q."/>
            <person name="Dou J."/>
            <person name="Li Y."/>
            <person name="Mao J."/>
            <person name="Guo H."/>
            <person name="Dou H."/>
            <person name="Li T."/>
            <person name="Mu C."/>
            <person name="Jiang W."/>
            <person name="Fu Q."/>
            <person name="Fu X."/>
            <person name="Miao Y."/>
            <person name="Liu J."/>
            <person name="Yu Q."/>
            <person name="Li R."/>
            <person name="Liao H."/>
            <person name="Li X."/>
            <person name="Kong Y."/>
            <person name="Jiang Z."/>
            <person name="Chourrout D."/>
            <person name="Li R."/>
            <person name="Bao Z."/>
        </authorList>
    </citation>
    <scope>NUCLEOTIDE SEQUENCE [LARGE SCALE GENOMIC DNA]</scope>
    <source>
        <strain evidence="4 5">PY_sf001</strain>
    </source>
</reference>
<dbReference type="Pfam" id="PF00685">
    <property type="entry name" value="Sulfotransfer_1"/>
    <property type="match status" value="1"/>
</dbReference>
<dbReference type="AlphaFoldDB" id="A0A210PLI3"/>
<comment type="caution">
    <text evidence="4">The sequence shown here is derived from an EMBL/GenBank/DDBJ whole genome shotgun (WGS) entry which is preliminary data.</text>
</comment>
<organism evidence="4 5">
    <name type="scientific">Mizuhopecten yessoensis</name>
    <name type="common">Japanese scallop</name>
    <name type="synonym">Patinopecten yessoensis</name>
    <dbReference type="NCBI Taxonomy" id="6573"/>
    <lineage>
        <taxon>Eukaryota</taxon>
        <taxon>Metazoa</taxon>
        <taxon>Spiralia</taxon>
        <taxon>Lophotrochozoa</taxon>
        <taxon>Mollusca</taxon>
        <taxon>Bivalvia</taxon>
        <taxon>Autobranchia</taxon>
        <taxon>Pteriomorphia</taxon>
        <taxon>Pectinida</taxon>
        <taxon>Pectinoidea</taxon>
        <taxon>Pectinidae</taxon>
        <taxon>Mizuhopecten</taxon>
    </lineage>
</organism>